<dbReference type="Gene3D" id="1.20.970.10">
    <property type="entry name" value="Transferase, Pyrimidine Nucleoside Phosphorylase, Chain C"/>
    <property type="match status" value="1"/>
</dbReference>
<evidence type="ECO:0000256" key="5">
    <source>
        <dbReference type="ARBA" id="ARBA00022679"/>
    </source>
</evidence>
<dbReference type="GO" id="GO:0004048">
    <property type="term" value="F:anthranilate phosphoribosyltransferase activity"/>
    <property type="evidence" value="ECO:0007669"/>
    <property type="project" value="UniProtKB-UniRule"/>
</dbReference>
<evidence type="ECO:0000256" key="10">
    <source>
        <dbReference type="ARBA" id="ARBA00052328"/>
    </source>
</evidence>
<feature type="binding site" evidence="12">
    <location>
        <position position="235"/>
    </location>
    <ligand>
        <name>Mg(2+)</name>
        <dbReference type="ChEBI" id="CHEBI:18420"/>
        <label>1</label>
    </ligand>
</feature>
<dbReference type="InterPro" id="IPR036320">
    <property type="entry name" value="Glycosyl_Trfase_fam3_N_dom_sf"/>
</dbReference>
<dbReference type="Proteomes" id="UP000777265">
    <property type="component" value="Unassembled WGS sequence"/>
</dbReference>
<dbReference type="FunFam" id="1.20.970.10:FF:000006">
    <property type="entry name" value="Anthranilate phosphoribosyltransferase"/>
    <property type="match status" value="1"/>
</dbReference>
<dbReference type="AlphaFoldDB" id="A0A971S027"/>
<feature type="binding site" evidence="12">
    <location>
        <position position="175"/>
    </location>
    <ligand>
        <name>anthranilate</name>
        <dbReference type="ChEBI" id="CHEBI:16567"/>
        <label>2</label>
    </ligand>
</feature>
<feature type="domain" description="Glycosyl transferase family 3" evidence="13">
    <location>
        <begin position="82"/>
        <end position="334"/>
    </location>
</feature>
<keyword evidence="9 12" id="KW-0057">Aromatic amino acid biosynthesis</keyword>
<reference evidence="15" key="2">
    <citation type="submission" date="2020-01" db="EMBL/GenBank/DDBJ databases">
        <authorList>
            <person name="Campanaro S."/>
        </authorList>
    </citation>
    <scope>NUCLEOTIDE SEQUENCE</scope>
    <source>
        <strain evidence="15">AS06rmzACSIP_7</strain>
    </source>
</reference>
<dbReference type="HAMAP" id="MF_00211">
    <property type="entry name" value="TrpD"/>
    <property type="match status" value="1"/>
</dbReference>
<name>A0A971S027_9BACT</name>
<proteinExistence type="inferred from homology"/>
<keyword evidence="3 12" id="KW-0028">Amino-acid biosynthesis</keyword>
<dbReference type="GO" id="GO:0000162">
    <property type="term" value="P:L-tryptophan biosynthetic process"/>
    <property type="evidence" value="ECO:0007669"/>
    <property type="project" value="UniProtKB-UniRule"/>
</dbReference>
<evidence type="ECO:0000259" key="14">
    <source>
        <dbReference type="Pfam" id="PF02885"/>
    </source>
</evidence>
<evidence type="ECO:0000313" key="15">
    <source>
        <dbReference type="EMBL" id="NLW34743.1"/>
    </source>
</evidence>
<evidence type="ECO:0000256" key="6">
    <source>
        <dbReference type="ARBA" id="ARBA00022723"/>
    </source>
</evidence>
<keyword evidence="4 12" id="KW-0328">Glycosyltransferase</keyword>
<evidence type="ECO:0000256" key="7">
    <source>
        <dbReference type="ARBA" id="ARBA00022822"/>
    </source>
</evidence>
<comment type="catalytic activity">
    <reaction evidence="10 12">
        <text>N-(5-phospho-beta-D-ribosyl)anthranilate + diphosphate = 5-phospho-alpha-D-ribose 1-diphosphate + anthranilate</text>
        <dbReference type="Rhea" id="RHEA:11768"/>
        <dbReference type="ChEBI" id="CHEBI:16567"/>
        <dbReference type="ChEBI" id="CHEBI:18277"/>
        <dbReference type="ChEBI" id="CHEBI:33019"/>
        <dbReference type="ChEBI" id="CHEBI:58017"/>
        <dbReference type="EC" id="2.4.2.18"/>
    </reaction>
</comment>
<evidence type="ECO:0000256" key="12">
    <source>
        <dbReference type="HAMAP-Rule" id="MF_00211"/>
    </source>
</evidence>
<dbReference type="FunFam" id="3.40.1030.10:FF:000002">
    <property type="entry name" value="Anthranilate phosphoribosyltransferase"/>
    <property type="match status" value="1"/>
</dbReference>
<dbReference type="InterPro" id="IPR000312">
    <property type="entry name" value="Glycosyl_Trfase_fam3"/>
</dbReference>
<comment type="cofactor">
    <cofactor evidence="12">
        <name>Mg(2+)</name>
        <dbReference type="ChEBI" id="CHEBI:18420"/>
    </cofactor>
    <text evidence="12">Binds 2 magnesium ions per monomer.</text>
</comment>
<evidence type="ECO:0000256" key="8">
    <source>
        <dbReference type="ARBA" id="ARBA00022842"/>
    </source>
</evidence>
<feature type="binding site" evidence="12">
    <location>
        <begin position="117"/>
        <end position="125"/>
    </location>
    <ligand>
        <name>5-phospho-alpha-D-ribose 1-diphosphate</name>
        <dbReference type="ChEBI" id="CHEBI:58017"/>
    </ligand>
</feature>
<dbReference type="EC" id="2.4.2.18" evidence="12"/>
<feature type="binding site" evidence="12">
    <location>
        <position position="89"/>
    </location>
    <ligand>
        <name>5-phospho-alpha-D-ribose 1-diphosphate</name>
        <dbReference type="ChEBI" id="CHEBI:58017"/>
    </ligand>
</feature>
<dbReference type="PANTHER" id="PTHR43285">
    <property type="entry name" value="ANTHRANILATE PHOSPHORIBOSYLTRANSFERASE"/>
    <property type="match status" value="1"/>
</dbReference>
<dbReference type="SUPFAM" id="SSF47648">
    <property type="entry name" value="Nucleoside phosphorylase/phosphoribosyltransferase N-terminal domain"/>
    <property type="match status" value="1"/>
</dbReference>
<evidence type="ECO:0000256" key="1">
    <source>
        <dbReference type="ARBA" id="ARBA00004907"/>
    </source>
</evidence>
<evidence type="ECO:0000256" key="9">
    <source>
        <dbReference type="ARBA" id="ARBA00023141"/>
    </source>
</evidence>
<accession>A0A971S027</accession>
<sequence>MIKEAIKKVADRIDLEESEAVQVMEEIMSGEATPAQIAAFITALRMKGETVDEIVGAARVMRAKAARVPGEDGEGHGGNDHKTLVDTCGTGGDGTMTFNISTTAAFVVAGGGIKVAKHGNRSVSSSCGSADVLEKLGINIEASPEKVGQYIDRVGIGFLFAPVFHSSMRYAIGPRKEVGLRTIFNVLGPLTNPAGARYQLVGVYDEALCEPLAQVLGRLGAERAMVVHGLDGMDEISVTGETKVSEMVDDEVRTYFVRPGDFGLKQYDMKELQGGNVEENARILEGVLSGKANGAKRAVVALNAGAAFYVSGGFKDIKEGVRYAEQVIDSGKALAKLRELVGACRA</sequence>
<dbReference type="EMBL" id="JAAYEE010000080">
    <property type="protein sequence ID" value="NLW34743.1"/>
    <property type="molecule type" value="Genomic_DNA"/>
</dbReference>
<reference evidence="15" key="1">
    <citation type="journal article" date="2020" name="Biotechnol. Biofuels">
        <title>New insights from the biogas microbiome by comprehensive genome-resolved metagenomics of nearly 1600 species originating from multiple anaerobic digesters.</title>
        <authorList>
            <person name="Campanaro S."/>
            <person name="Treu L."/>
            <person name="Rodriguez-R L.M."/>
            <person name="Kovalovszki A."/>
            <person name="Ziels R.M."/>
            <person name="Maus I."/>
            <person name="Zhu X."/>
            <person name="Kougias P.G."/>
            <person name="Basile A."/>
            <person name="Luo G."/>
            <person name="Schluter A."/>
            <person name="Konstantinidis K.T."/>
            <person name="Angelidaki I."/>
        </authorList>
    </citation>
    <scope>NUCLEOTIDE SEQUENCE</scope>
    <source>
        <strain evidence="15">AS06rmzACSIP_7</strain>
    </source>
</reference>
<comment type="subunit">
    <text evidence="2 12">Homodimer.</text>
</comment>
<dbReference type="PANTHER" id="PTHR43285:SF2">
    <property type="entry name" value="ANTHRANILATE PHOSPHORIBOSYLTRANSFERASE"/>
    <property type="match status" value="1"/>
</dbReference>
<feature type="binding site" evidence="12">
    <location>
        <position position="129"/>
    </location>
    <ligand>
        <name>5-phospho-alpha-D-ribose 1-diphosphate</name>
        <dbReference type="ChEBI" id="CHEBI:58017"/>
    </ligand>
</feature>
<feature type="binding site" evidence="12">
    <location>
        <position position="101"/>
    </location>
    <ligand>
        <name>Mg(2+)</name>
        <dbReference type="ChEBI" id="CHEBI:18420"/>
        <label>1</label>
    </ligand>
</feature>
<dbReference type="InterPro" id="IPR017459">
    <property type="entry name" value="Glycosyl_Trfase_fam3_N_dom"/>
</dbReference>
<dbReference type="GO" id="GO:0000287">
    <property type="term" value="F:magnesium ion binding"/>
    <property type="evidence" value="ECO:0007669"/>
    <property type="project" value="UniProtKB-UniRule"/>
</dbReference>
<feature type="binding site" evidence="12">
    <location>
        <position position="89"/>
    </location>
    <ligand>
        <name>anthranilate</name>
        <dbReference type="ChEBI" id="CHEBI:16567"/>
        <label>1</label>
    </ligand>
</feature>
<evidence type="ECO:0000256" key="2">
    <source>
        <dbReference type="ARBA" id="ARBA00011738"/>
    </source>
</evidence>
<protein>
    <recommendedName>
        <fullName evidence="12">Anthranilate phosphoribosyltransferase</fullName>
        <ecNumber evidence="12">2.4.2.18</ecNumber>
    </recommendedName>
</protein>
<gene>
    <name evidence="12 15" type="primary">trpD</name>
    <name evidence="15" type="ORF">GXY80_04570</name>
</gene>
<evidence type="ECO:0000313" key="16">
    <source>
        <dbReference type="Proteomes" id="UP000777265"/>
    </source>
</evidence>
<dbReference type="InterPro" id="IPR005940">
    <property type="entry name" value="Anthranilate_Pribosyl_Tfrase"/>
</dbReference>
<comment type="pathway">
    <text evidence="1 12">Amino-acid biosynthesis; L-tryptophan biosynthesis; L-tryptophan from chorismate: step 2/5.</text>
</comment>
<dbReference type="GO" id="GO:0005829">
    <property type="term" value="C:cytosol"/>
    <property type="evidence" value="ECO:0007669"/>
    <property type="project" value="TreeGrafter"/>
</dbReference>
<dbReference type="Pfam" id="PF02885">
    <property type="entry name" value="Glycos_trans_3N"/>
    <property type="match status" value="1"/>
</dbReference>
<organism evidence="15 16">
    <name type="scientific">Syntrophorhabdus aromaticivorans</name>
    <dbReference type="NCBI Taxonomy" id="328301"/>
    <lineage>
        <taxon>Bacteria</taxon>
        <taxon>Pseudomonadati</taxon>
        <taxon>Thermodesulfobacteriota</taxon>
        <taxon>Syntrophorhabdia</taxon>
        <taxon>Syntrophorhabdales</taxon>
        <taxon>Syntrophorhabdaceae</taxon>
        <taxon>Syntrophorhabdus</taxon>
    </lineage>
</organism>
<feature type="binding site" evidence="12">
    <location>
        <begin position="99"/>
        <end position="102"/>
    </location>
    <ligand>
        <name>5-phospho-alpha-D-ribose 1-diphosphate</name>
        <dbReference type="ChEBI" id="CHEBI:58017"/>
    </ligand>
</feature>
<feature type="binding site" evidence="12">
    <location>
        <position position="97"/>
    </location>
    <ligand>
        <name>5-phospho-alpha-D-ribose 1-diphosphate</name>
        <dbReference type="ChEBI" id="CHEBI:58017"/>
    </ligand>
</feature>
<dbReference type="NCBIfam" id="TIGR01245">
    <property type="entry name" value="trpD"/>
    <property type="match status" value="1"/>
</dbReference>
<dbReference type="Pfam" id="PF00591">
    <property type="entry name" value="Glycos_transf_3"/>
    <property type="match status" value="1"/>
</dbReference>
<feature type="binding site" evidence="12">
    <location>
        <position position="235"/>
    </location>
    <ligand>
        <name>Mg(2+)</name>
        <dbReference type="ChEBI" id="CHEBI:18420"/>
        <label>2</label>
    </ligand>
</feature>
<dbReference type="Gene3D" id="3.40.1030.10">
    <property type="entry name" value="Nucleoside phosphorylase/phosphoribosyltransferase catalytic domain"/>
    <property type="match status" value="1"/>
</dbReference>
<keyword evidence="7 12" id="KW-0822">Tryptophan biosynthesis</keyword>
<comment type="caution">
    <text evidence="15">The sequence shown here is derived from an EMBL/GenBank/DDBJ whole genome shotgun (WGS) entry which is preliminary data.</text>
</comment>
<keyword evidence="5 12" id="KW-0808">Transferase</keyword>
<evidence type="ECO:0000259" key="13">
    <source>
        <dbReference type="Pfam" id="PF00591"/>
    </source>
</evidence>
<keyword evidence="6 12" id="KW-0479">Metal-binding</keyword>
<feature type="binding site" evidence="12">
    <location>
        <position position="120"/>
    </location>
    <ligand>
        <name>anthranilate</name>
        <dbReference type="ChEBI" id="CHEBI:16567"/>
        <label>1</label>
    </ligand>
</feature>
<feature type="binding site" evidence="12">
    <location>
        <position position="234"/>
    </location>
    <ligand>
        <name>Mg(2+)</name>
        <dbReference type="ChEBI" id="CHEBI:18420"/>
        <label>2</label>
    </ligand>
</feature>
<comment type="similarity">
    <text evidence="11">In the C-terminal section; belongs to the anthranilate phosphoribosyltransferase family.</text>
</comment>
<dbReference type="InterPro" id="IPR035902">
    <property type="entry name" value="Nuc_phospho_transferase"/>
</dbReference>
<dbReference type="SUPFAM" id="SSF52418">
    <property type="entry name" value="Nucleoside phosphorylase/phosphoribosyltransferase catalytic domain"/>
    <property type="match status" value="1"/>
</dbReference>
<comment type="function">
    <text evidence="12">Catalyzes the transfer of the phosphoribosyl group of 5-phosphorylribose-1-pyrophosphate (PRPP) to anthranilate to yield N-(5'-phosphoribosyl)-anthranilate (PRA).</text>
</comment>
<evidence type="ECO:0000256" key="3">
    <source>
        <dbReference type="ARBA" id="ARBA00022605"/>
    </source>
</evidence>
<feature type="binding site" evidence="12">
    <location>
        <begin position="92"/>
        <end position="93"/>
    </location>
    <ligand>
        <name>5-phospho-alpha-D-ribose 1-diphosphate</name>
        <dbReference type="ChEBI" id="CHEBI:58017"/>
    </ligand>
</feature>
<evidence type="ECO:0000256" key="11">
    <source>
        <dbReference type="ARBA" id="ARBA00061188"/>
    </source>
</evidence>
<comment type="similarity">
    <text evidence="12">Belongs to the anthranilate phosphoribosyltransferase family.</text>
</comment>
<comment type="caution">
    <text evidence="12">Lacks conserved residue(s) required for the propagation of feature annotation.</text>
</comment>
<feature type="domain" description="Glycosyl transferase family 3 N-terminal" evidence="14">
    <location>
        <begin position="3"/>
        <end position="65"/>
    </location>
</feature>
<keyword evidence="8 12" id="KW-0460">Magnesium</keyword>
<evidence type="ECO:0000256" key="4">
    <source>
        <dbReference type="ARBA" id="ARBA00022676"/>
    </source>
</evidence>